<name>A0ACC3ZB95_COLTU</name>
<gene>
    <name evidence="1" type="ORF">CTRU02_204139</name>
</gene>
<reference evidence="1 2" key="1">
    <citation type="journal article" date="2020" name="Phytopathology">
        <title>Genome Sequence Resources of Colletotrichum truncatum, C. plurivorum, C. musicola, and C. sojae: Four Species Pathogenic to Soybean (Glycine max).</title>
        <authorList>
            <person name="Rogerio F."/>
            <person name="Boufleur T.R."/>
            <person name="Ciampi-Guillardi M."/>
            <person name="Sukno S.A."/>
            <person name="Thon M.R."/>
            <person name="Massola Junior N.S."/>
            <person name="Baroncelli R."/>
        </authorList>
    </citation>
    <scope>NUCLEOTIDE SEQUENCE [LARGE SCALE GENOMIC DNA]</scope>
    <source>
        <strain evidence="1 2">CMES1059</strain>
    </source>
</reference>
<accession>A0ACC3ZB95</accession>
<keyword evidence="2" id="KW-1185">Reference proteome</keyword>
<evidence type="ECO:0000313" key="2">
    <source>
        <dbReference type="Proteomes" id="UP000805649"/>
    </source>
</evidence>
<comment type="caution">
    <text evidence="1">The sequence shown here is derived from an EMBL/GenBank/DDBJ whole genome shotgun (WGS) entry which is preliminary data.</text>
</comment>
<dbReference type="Proteomes" id="UP000805649">
    <property type="component" value="Unassembled WGS sequence"/>
</dbReference>
<dbReference type="EMBL" id="VUJX02000002">
    <property type="protein sequence ID" value="KAL0941376.1"/>
    <property type="molecule type" value="Genomic_DNA"/>
</dbReference>
<proteinExistence type="predicted"/>
<protein>
    <submittedName>
        <fullName evidence="1">DUF636 domain protein</fullName>
    </submittedName>
</protein>
<sequence>MEEDSITITAQCLCKKHKFTASISKSALPLKAACCHCNSCRHTSGALYTSCTTWPSPDEDLSALKAYSFNKNLELFSCEVCSSQIFCRGDTTGNAAWVVTGALQNIPGLVEYATHIFIGDTIDGGASVWLPESEEGKPVQRWREGRGEGEQLPSNWPGPKALSAEELNAGPSPDVTPLWCHCKGVQLSLRSAADLRSVPDEDLGRSFINTKTLKYRGSLECCDSCRMSFGADLLAWTFAPLSHVEFGGHEKPGASQFPRSVSALKDAVTSKEKDPRLGTLAVYNSSPDVERYFCSRCSASVFYAVHDRPDMVDIAVGLLDHPDGARAESLLDWRLDKVGWAQDAAGGWREALADSAKKRQAEWAEATRGASTRNQ</sequence>
<evidence type="ECO:0000313" key="1">
    <source>
        <dbReference type="EMBL" id="KAL0941376.1"/>
    </source>
</evidence>
<organism evidence="1 2">
    <name type="scientific">Colletotrichum truncatum</name>
    <name type="common">Anthracnose fungus</name>
    <name type="synonym">Colletotrichum capsici</name>
    <dbReference type="NCBI Taxonomy" id="5467"/>
    <lineage>
        <taxon>Eukaryota</taxon>
        <taxon>Fungi</taxon>
        <taxon>Dikarya</taxon>
        <taxon>Ascomycota</taxon>
        <taxon>Pezizomycotina</taxon>
        <taxon>Sordariomycetes</taxon>
        <taxon>Hypocreomycetidae</taxon>
        <taxon>Glomerellales</taxon>
        <taxon>Glomerellaceae</taxon>
        <taxon>Colletotrichum</taxon>
        <taxon>Colletotrichum truncatum species complex</taxon>
    </lineage>
</organism>